<name>A0ACB8UNF9_9EURO</name>
<reference evidence="1" key="1">
    <citation type="journal article" date="2022" name="bioRxiv">
        <title>Population genetic analysis of Ophidiomyces ophidiicola, the causative agent of snake fungal disease, indicates recent introductions to the USA.</title>
        <authorList>
            <person name="Ladner J.T."/>
            <person name="Palmer J.M."/>
            <person name="Ettinger C.L."/>
            <person name="Stajich J.E."/>
            <person name="Farrell T.M."/>
            <person name="Glorioso B.M."/>
            <person name="Lawson B."/>
            <person name="Price S.J."/>
            <person name="Stengle A.G."/>
            <person name="Grear D.A."/>
            <person name="Lorch J.M."/>
        </authorList>
    </citation>
    <scope>NUCLEOTIDE SEQUENCE</scope>
    <source>
        <strain evidence="1">NWHC 24266-5</strain>
    </source>
</reference>
<sequence>MDSQMSNLLKWSIENSAPTQKNGVEQDSPEQTAQRLDTDALERLLGNAPSDAEMMKAAMEVIQDETATLDNRLLAFDNFEQLIENLDNANNMAVLGLWTPLIGELGNVEPDMRKMAAWCIGTAVQNNEQAQNKLVSFEAIPKLLQLAQTDLNAAVRRKAIYALSSAVRNSQPALDQLQSHLPNDFVSKDERLHADDMGRIDAILNKLREISV</sequence>
<comment type="caution">
    <text evidence="1">The sequence shown here is derived from an EMBL/GenBank/DDBJ whole genome shotgun (WGS) entry which is preliminary data.</text>
</comment>
<proteinExistence type="predicted"/>
<dbReference type="EMBL" id="JALBCA010000138">
    <property type="protein sequence ID" value="KAI2382194.1"/>
    <property type="molecule type" value="Genomic_DNA"/>
</dbReference>
<evidence type="ECO:0000313" key="1">
    <source>
        <dbReference type="EMBL" id="KAI2382194.1"/>
    </source>
</evidence>
<accession>A0ACB8UNF9</accession>
<organism evidence="1">
    <name type="scientific">Ophidiomyces ophidiicola</name>
    <dbReference type="NCBI Taxonomy" id="1387563"/>
    <lineage>
        <taxon>Eukaryota</taxon>
        <taxon>Fungi</taxon>
        <taxon>Dikarya</taxon>
        <taxon>Ascomycota</taxon>
        <taxon>Pezizomycotina</taxon>
        <taxon>Eurotiomycetes</taxon>
        <taxon>Eurotiomycetidae</taxon>
        <taxon>Onygenales</taxon>
        <taxon>Onygenaceae</taxon>
        <taxon>Ophidiomyces</taxon>
    </lineage>
</organism>
<gene>
    <name evidence="1" type="primary">FES1</name>
    <name evidence="1" type="ORF">LOY88_006227</name>
</gene>
<protein>
    <submittedName>
        <fullName evidence="1">Hsp70 nucleotide exchange factor fes1</fullName>
    </submittedName>
</protein>